<evidence type="ECO:0000313" key="11">
    <source>
        <dbReference type="Proteomes" id="UP000429958"/>
    </source>
</evidence>
<dbReference type="PANTHER" id="PTHR30329:SF21">
    <property type="entry name" value="LIPOPROTEIN YIAD-RELATED"/>
    <property type="match status" value="1"/>
</dbReference>
<keyword evidence="10" id="KW-0282">Flagellum</keyword>
<feature type="domain" description="OmpA-like" evidence="9">
    <location>
        <begin position="115"/>
        <end position="240"/>
    </location>
</feature>
<keyword evidence="5" id="KW-1133">Transmembrane helix</keyword>
<evidence type="ECO:0000256" key="3">
    <source>
        <dbReference type="ARBA" id="ARBA00022475"/>
    </source>
</evidence>
<dbReference type="AlphaFoldDB" id="A0A7X2NN76"/>
<keyword evidence="4" id="KW-0812">Transmembrane</keyword>
<dbReference type="SUPFAM" id="SSF103088">
    <property type="entry name" value="OmpA-like"/>
    <property type="match status" value="1"/>
</dbReference>
<evidence type="ECO:0000256" key="4">
    <source>
        <dbReference type="ARBA" id="ARBA00022692"/>
    </source>
</evidence>
<dbReference type="Gene3D" id="3.30.1330.60">
    <property type="entry name" value="OmpA-like domain"/>
    <property type="match status" value="1"/>
</dbReference>
<dbReference type="Proteomes" id="UP000429958">
    <property type="component" value="Unassembled WGS sequence"/>
</dbReference>
<dbReference type="InterPro" id="IPR025713">
    <property type="entry name" value="MotB-like_N_dom"/>
</dbReference>
<name>A0A7X2NN76_9CLOT</name>
<dbReference type="InterPro" id="IPR050330">
    <property type="entry name" value="Bact_OuterMem_StrucFunc"/>
</dbReference>
<keyword evidence="10" id="KW-0969">Cilium</keyword>
<comment type="similarity">
    <text evidence="2">Belongs to the MotB family.</text>
</comment>
<dbReference type="EMBL" id="VUMD01000010">
    <property type="protein sequence ID" value="MSS37378.1"/>
    <property type="molecule type" value="Genomic_DNA"/>
</dbReference>
<evidence type="ECO:0000256" key="7">
    <source>
        <dbReference type="PROSITE-ProRule" id="PRU00473"/>
    </source>
</evidence>
<dbReference type="PROSITE" id="PS51123">
    <property type="entry name" value="OMPA_2"/>
    <property type="match status" value="1"/>
</dbReference>
<evidence type="ECO:0000313" key="10">
    <source>
        <dbReference type="EMBL" id="MSS37378.1"/>
    </source>
</evidence>
<dbReference type="Pfam" id="PF13677">
    <property type="entry name" value="MotB_plug"/>
    <property type="match status" value="1"/>
</dbReference>
<dbReference type="RefSeq" id="WP_154472805.1">
    <property type="nucleotide sequence ID" value="NZ_DBEWUL010000174.1"/>
</dbReference>
<evidence type="ECO:0000256" key="1">
    <source>
        <dbReference type="ARBA" id="ARBA00004162"/>
    </source>
</evidence>
<dbReference type="CDD" id="cd07185">
    <property type="entry name" value="OmpA_C-like"/>
    <property type="match status" value="1"/>
</dbReference>
<dbReference type="Pfam" id="PF00691">
    <property type="entry name" value="OmpA"/>
    <property type="match status" value="1"/>
</dbReference>
<sequence>MKKRRKSAPDGGGNWMDTYGDMVTLLLTFFVMLYAMSSLNQQKWEVFVKSIYPDVKDQEQIAINEHPNEGTYDVSGTMQINTELPENVDINKLYLTLAQRLEEYGVSGATVSRGENYTFIQFQDQAFFDGESSVLTAEAKNVLDIFCDTIAPEADQIGQIQVMGHTSQGDPNRPNNPRTDRMLSSLRSAEVSAYIQEKNIIDPGKLVGVSYGQFRPVATFETREGRAENRRVEILLIDADSDTTKSLNDYYEEVYNGANADKTIVTGGDGFTAVESSPENVASLLPESSASAEQPQTVSEQQPPAGEAPE</sequence>
<comment type="caution">
    <text evidence="10">The sequence shown here is derived from an EMBL/GenBank/DDBJ whole genome shotgun (WGS) entry which is preliminary data.</text>
</comment>
<dbReference type="InterPro" id="IPR006665">
    <property type="entry name" value="OmpA-like"/>
</dbReference>
<accession>A0A7X2NN76</accession>
<dbReference type="GO" id="GO:0005886">
    <property type="term" value="C:plasma membrane"/>
    <property type="evidence" value="ECO:0007669"/>
    <property type="project" value="UniProtKB-SubCell"/>
</dbReference>
<feature type="region of interest" description="Disordered" evidence="8">
    <location>
        <begin position="275"/>
        <end position="310"/>
    </location>
</feature>
<organism evidence="10 11">
    <name type="scientific">Clostridium porci</name>
    <dbReference type="NCBI Taxonomy" id="2605778"/>
    <lineage>
        <taxon>Bacteria</taxon>
        <taxon>Bacillati</taxon>
        <taxon>Bacillota</taxon>
        <taxon>Clostridia</taxon>
        <taxon>Eubacteriales</taxon>
        <taxon>Clostridiaceae</taxon>
        <taxon>Clostridium</taxon>
    </lineage>
</organism>
<reference evidence="10 11" key="1">
    <citation type="submission" date="2019-08" db="EMBL/GenBank/DDBJ databases">
        <title>In-depth cultivation of the pig gut microbiome towards novel bacterial diversity and tailored functional studies.</title>
        <authorList>
            <person name="Wylensek D."/>
            <person name="Hitch T.C.A."/>
            <person name="Clavel T."/>
        </authorList>
    </citation>
    <scope>NUCLEOTIDE SEQUENCE [LARGE SCALE GENOMIC DNA]</scope>
    <source>
        <strain evidence="10 11">WCA-389-WT-23D1</strain>
    </source>
</reference>
<keyword evidence="6 7" id="KW-0472">Membrane</keyword>
<feature type="compositionally biased region" description="Low complexity" evidence="8">
    <location>
        <begin position="282"/>
        <end position="293"/>
    </location>
</feature>
<proteinExistence type="inferred from homology"/>
<evidence type="ECO:0000256" key="2">
    <source>
        <dbReference type="ARBA" id="ARBA00008914"/>
    </source>
</evidence>
<dbReference type="PANTHER" id="PTHR30329">
    <property type="entry name" value="STATOR ELEMENT OF FLAGELLAR MOTOR COMPLEX"/>
    <property type="match status" value="1"/>
</dbReference>
<evidence type="ECO:0000256" key="5">
    <source>
        <dbReference type="ARBA" id="ARBA00022989"/>
    </source>
</evidence>
<keyword evidence="3" id="KW-1003">Cell membrane</keyword>
<evidence type="ECO:0000259" key="9">
    <source>
        <dbReference type="PROSITE" id="PS51123"/>
    </source>
</evidence>
<keyword evidence="11" id="KW-1185">Reference proteome</keyword>
<evidence type="ECO:0000256" key="6">
    <source>
        <dbReference type="ARBA" id="ARBA00023136"/>
    </source>
</evidence>
<protein>
    <submittedName>
        <fullName evidence="10">Flagellar motor protein MotB</fullName>
    </submittedName>
</protein>
<evidence type="ECO:0000256" key="8">
    <source>
        <dbReference type="SAM" id="MobiDB-lite"/>
    </source>
</evidence>
<keyword evidence="10" id="KW-0966">Cell projection</keyword>
<gene>
    <name evidence="10" type="ORF">FYJ39_12520</name>
</gene>
<dbReference type="InterPro" id="IPR036737">
    <property type="entry name" value="OmpA-like_sf"/>
</dbReference>
<comment type="subcellular location">
    <subcellularLocation>
        <location evidence="1">Cell membrane</location>
        <topology evidence="1">Single-pass membrane protein</topology>
    </subcellularLocation>
</comment>